<evidence type="ECO:0000313" key="1">
    <source>
        <dbReference type="EMBL" id="OZC06353.1"/>
    </source>
</evidence>
<evidence type="ECO:0000313" key="2">
    <source>
        <dbReference type="Proteomes" id="UP000242913"/>
    </source>
</evidence>
<reference evidence="1 2" key="1">
    <citation type="submission" date="2015-12" db="EMBL/GenBank/DDBJ databases">
        <title>Draft genome of the nematode, Onchocerca flexuosa.</title>
        <authorList>
            <person name="Mitreva M."/>
        </authorList>
    </citation>
    <scope>NUCLEOTIDE SEQUENCE [LARGE SCALE GENOMIC DNA]</scope>
    <source>
        <strain evidence="1">Red Deer</strain>
    </source>
</reference>
<dbReference type="OrthoDB" id="5876063at2759"/>
<name>A0A238BMB4_9BILA</name>
<proteinExistence type="predicted"/>
<dbReference type="Proteomes" id="UP000242913">
    <property type="component" value="Unassembled WGS sequence"/>
</dbReference>
<gene>
    <name evidence="1" type="ORF">X798_06663</name>
</gene>
<keyword evidence="2" id="KW-1185">Reference proteome</keyword>
<dbReference type="AlphaFoldDB" id="A0A238BMB4"/>
<protein>
    <submittedName>
        <fullName evidence="1">Uncharacterized protein</fullName>
    </submittedName>
</protein>
<dbReference type="EMBL" id="KZ270132">
    <property type="protein sequence ID" value="OZC06353.1"/>
    <property type="molecule type" value="Genomic_DNA"/>
</dbReference>
<organism evidence="1 2">
    <name type="scientific">Onchocerca flexuosa</name>
    <dbReference type="NCBI Taxonomy" id="387005"/>
    <lineage>
        <taxon>Eukaryota</taxon>
        <taxon>Metazoa</taxon>
        <taxon>Ecdysozoa</taxon>
        <taxon>Nematoda</taxon>
        <taxon>Chromadorea</taxon>
        <taxon>Rhabditida</taxon>
        <taxon>Spirurina</taxon>
        <taxon>Spiruromorpha</taxon>
        <taxon>Filarioidea</taxon>
        <taxon>Onchocercidae</taxon>
        <taxon>Onchocerca</taxon>
    </lineage>
</organism>
<sequence length="216" mass="24751">MISQCKSKEGTIKISTYKPLGVNSVQVARLQQKRLFAFIMYTYSTEVITLPVFGKVSSFAHSNINSVHTCARFICLFAGCKYGFAASAVDPHCFDYYFRISTISPCSLFIVHQKEVDCESQTNSSAKRNLSCMKLKLVKFTIFRILKLHIKIWNCITQVELNNKTNKIFRQISDRLNNDVVNIRNIIFINCSINNAKAYDAIKESMEDKNTMNIER</sequence>
<accession>A0A238BMB4</accession>